<evidence type="ECO:0000256" key="2">
    <source>
        <dbReference type="ARBA" id="ARBA00022741"/>
    </source>
</evidence>
<dbReference type="GO" id="GO:0005524">
    <property type="term" value="F:ATP binding"/>
    <property type="evidence" value="ECO:0007669"/>
    <property type="project" value="UniProtKB-KW"/>
</dbReference>
<evidence type="ECO:0000259" key="6">
    <source>
        <dbReference type="SMART" id="SM00220"/>
    </source>
</evidence>
<dbReference type="PANTHER" id="PTHR45832">
    <property type="entry name" value="SERINE/THREONINE-PROTEIN KINASE SAMKA-RELATED-RELATED"/>
    <property type="match status" value="1"/>
</dbReference>
<proteinExistence type="inferred from homology"/>
<dbReference type="InterPro" id="IPR051931">
    <property type="entry name" value="PAK3-like"/>
</dbReference>
<dbReference type="PANTHER" id="PTHR45832:SF22">
    <property type="entry name" value="SERINE_THREONINE-PROTEIN KINASE SAMKA-RELATED"/>
    <property type="match status" value="1"/>
</dbReference>
<feature type="region of interest" description="Disordered" evidence="4">
    <location>
        <begin position="182"/>
        <end position="211"/>
    </location>
</feature>
<dbReference type="AlphaFoldDB" id="A0A243R7R2"/>
<dbReference type="EMBL" id="NGFP01000256">
    <property type="protein sequence ID" value="OUC90624.1"/>
    <property type="molecule type" value="Genomic_DNA"/>
</dbReference>
<keyword evidence="5" id="KW-0812">Transmembrane</keyword>
<evidence type="ECO:0000256" key="3">
    <source>
        <dbReference type="ARBA" id="ARBA00022840"/>
    </source>
</evidence>
<feature type="transmembrane region" description="Helical" evidence="5">
    <location>
        <begin position="256"/>
        <end position="275"/>
    </location>
</feature>
<name>A0A243R7R2_9ACTN</name>
<dbReference type="Gene3D" id="3.30.200.20">
    <property type="entry name" value="Phosphorylase Kinase, domain 1"/>
    <property type="match status" value="1"/>
</dbReference>
<keyword evidence="5" id="KW-1133">Transmembrane helix</keyword>
<keyword evidence="5" id="KW-0472">Membrane</keyword>
<evidence type="ECO:0000313" key="8">
    <source>
        <dbReference type="Proteomes" id="UP000194761"/>
    </source>
</evidence>
<evidence type="ECO:0000256" key="1">
    <source>
        <dbReference type="ARBA" id="ARBA00008874"/>
    </source>
</evidence>
<keyword evidence="3" id="KW-0067">ATP-binding</keyword>
<feature type="compositionally biased region" description="Low complexity" evidence="4">
    <location>
        <begin position="195"/>
        <end position="211"/>
    </location>
</feature>
<evidence type="ECO:0000256" key="5">
    <source>
        <dbReference type="SAM" id="Phobius"/>
    </source>
</evidence>
<dbReference type="GO" id="GO:0004672">
    <property type="term" value="F:protein kinase activity"/>
    <property type="evidence" value="ECO:0007669"/>
    <property type="project" value="InterPro"/>
</dbReference>
<keyword evidence="2" id="KW-0547">Nucleotide-binding</keyword>
<accession>A0A243R7R2</accession>
<dbReference type="SMART" id="SM00220">
    <property type="entry name" value="S_TKc"/>
    <property type="match status" value="1"/>
</dbReference>
<evidence type="ECO:0000313" key="7">
    <source>
        <dbReference type="EMBL" id="OUC90624.1"/>
    </source>
</evidence>
<dbReference type="Proteomes" id="UP000194761">
    <property type="component" value="Unassembled WGS sequence"/>
</dbReference>
<dbReference type="SUPFAM" id="SSF56112">
    <property type="entry name" value="Protein kinase-like (PK-like)"/>
    <property type="match status" value="1"/>
</dbReference>
<sequence>MTEGTAPPGMSDPNLLAGRYRLLERRDRAGTAWRARDELLNRDVTITEVRLPPPGPHHDWLLGQIRVAADLRHPGIATLHDVISASDRMWLVLESVEGRSLIQAVRSDGPLPSERAAEIGLRVLDTLTVAHERGFHLAATPETVLLTPDGRIVLTGVADPVPAGDLRDLGITLFTAIEGRAPDTGSRTVPRMADGTPLAAPAAGPTTGSGPLAPLVEGLLSADPARRPDATSVRLSLERSLERIASRSAASRSRRGLLVIVAAATAVAAGAFWLWPRPADLAPSGLEPVPPAEPTSFTAIPRPCGLLSKDQLAKLYLADRAFLESATECGWGTADSSQPANLRYLISYKIKIFPPRSDGTERKKAHNAFVANLEAAERNAGTDADGAVRTPPAPIRGIGQEAYTGTLDTSSEHAVGIVFRMSNLLVTIEYQRGAGRNSSGQTEKDAADAAKWIAEALARKG</sequence>
<comment type="caution">
    <text evidence="7">The sequence shown here is derived from an EMBL/GenBank/DDBJ whole genome shotgun (WGS) entry which is preliminary data.</text>
</comment>
<gene>
    <name evidence="7" type="ORF">CA984_36380</name>
</gene>
<dbReference type="Gene3D" id="1.10.510.10">
    <property type="entry name" value="Transferase(Phosphotransferase) domain 1"/>
    <property type="match status" value="1"/>
</dbReference>
<feature type="domain" description="Protein kinase" evidence="6">
    <location>
        <begin position="20"/>
        <end position="244"/>
    </location>
</feature>
<dbReference type="InterPro" id="IPR011009">
    <property type="entry name" value="Kinase-like_dom_sf"/>
</dbReference>
<dbReference type="InterPro" id="IPR000719">
    <property type="entry name" value="Prot_kinase_dom"/>
</dbReference>
<reference evidence="7 8" key="1">
    <citation type="submission" date="2017-05" db="EMBL/GenBank/DDBJ databases">
        <title>Biotechnological potential of actinobacteria isolated from South African environments.</title>
        <authorList>
            <person name="Le Roes-Hill M."/>
            <person name="Prins A."/>
            <person name="Durrell K.A."/>
        </authorList>
    </citation>
    <scope>NUCLEOTIDE SEQUENCE [LARGE SCALE GENOMIC DNA]</scope>
    <source>
        <strain evidence="7">M26</strain>
    </source>
</reference>
<organism evidence="7 8">
    <name type="scientific">Streptosporangium minutum</name>
    <dbReference type="NCBI Taxonomy" id="569862"/>
    <lineage>
        <taxon>Bacteria</taxon>
        <taxon>Bacillati</taxon>
        <taxon>Actinomycetota</taxon>
        <taxon>Actinomycetes</taxon>
        <taxon>Streptosporangiales</taxon>
        <taxon>Streptosporangiaceae</taxon>
        <taxon>Streptosporangium</taxon>
    </lineage>
</organism>
<comment type="similarity">
    <text evidence="1">Belongs to the protein kinase superfamily. STE Ser/Thr protein kinase family. STE20 subfamily.</text>
</comment>
<keyword evidence="8" id="KW-1185">Reference proteome</keyword>
<evidence type="ECO:0000256" key="4">
    <source>
        <dbReference type="SAM" id="MobiDB-lite"/>
    </source>
</evidence>
<protein>
    <recommendedName>
        <fullName evidence="6">Protein kinase domain-containing protein</fullName>
    </recommendedName>
</protein>
<dbReference type="RefSeq" id="WP_086577955.1">
    <property type="nucleotide sequence ID" value="NZ_NGFP01000256.1"/>
</dbReference>